<keyword evidence="5 9" id="KW-0798">TonB box</keyword>
<dbReference type="InterPro" id="IPR037066">
    <property type="entry name" value="Plug_dom_sf"/>
</dbReference>
<dbReference type="InterPro" id="IPR039426">
    <property type="entry name" value="TonB-dep_rcpt-like"/>
</dbReference>
<evidence type="ECO:0000256" key="1">
    <source>
        <dbReference type="ARBA" id="ARBA00004571"/>
    </source>
</evidence>
<comment type="subcellular location">
    <subcellularLocation>
        <location evidence="1 8">Cell outer membrane</location>
        <topology evidence="1 8">Multi-pass membrane protein</topology>
    </subcellularLocation>
</comment>
<accession>A0ABW4I7R5</accession>
<evidence type="ECO:0000259" key="10">
    <source>
        <dbReference type="Pfam" id="PF00593"/>
    </source>
</evidence>
<dbReference type="EMBL" id="JBHUDY010000002">
    <property type="protein sequence ID" value="MFD1613205.1"/>
    <property type="molecule type" value="Genomic_DNA"/>
</dbReference>
<keyword evidence="4 8" id="KW-0812">Transmembrane</keyword>
<sequence>MLQTSSADVQSSGATSVAQVLQTIPQLGSFNSLQQPLANSSEVAVNRPNLRSLPGFNTGSGSTTLVLMNGHRLVGMGVTSTTPDPDVIPPGVLERLEIVPDGGSAIYGSDAVAGVLNFVTIKRFDGVKVDGSYGFADNYYAWDANATVGRDWGSGSIFLSYNYAKTDDLLGRDRDYIKQFPNANGFTQLSCEPGNIEALAGQFAVPRGGVRGVNGGAVNQCDSSDFATVYPKSQRHSAFAGLTQELTDKLTMELTAYYTNRKTFVQTGPFRATQVIFPTFFAGTAASMGIPGVSSPFSPFNFGGIVNGRPVFVPGNNNAIDLIQQADFAIGPNNAQHTNLELDTWGTTANFRYDVDGNFRLNLFGNYGQSTTTRINTALNTRALQNAIAAGLFNPYNVTTSNPAAVGIITNFEEYGRSRQRMVNFRAVLDGDLFELPAGAAKIAVGAEYTNENFNSARGQAVPGSLFSTAPAQLVGTTVVAPAQPGVFRFDVSRNVKSLFGELVAPILGGDSGVDLTVSAAGRYDHYSDVGSTFNPRFGATFRPVEWVSFRGAWGKSFNAPGLADFEQADVNTLFILTGQAAAFFAPPAALVAAGKYPAYNGGLIVATRGNAPNIRPQKAKTWTVGVDVEPPVVPGLRLSATYYNISYTNLIGLAPFESPAILYRDFGNLITIAPSQALLNQALANADIISQGSPPIPASGTYAYIDARKRNLGDFKLDGIDFSVNYRMTAGFGEVFFNSAGTYELNRKGSNTPGGVFIDRLSANTNRFRARTTLGAEVGPVLGQITWNYSQGYDLDPPVGFVPQTHVSSFSTFDLFFKFDVPGDSPITRDLAFTLNVNNLFDQDPPEYRGPNQILGQQGIANGLTIGRFIKFGVSKKF</sequence>
<keyword evidence="3 8" id="KW-1134">Transmembrane beta strand</keyword>
<evidence type="ECO:0000313" key="13">
    <source>
        <dbReference type="Proteomes" id="UP001597115"/>
    </source>
</evidence>
<dbReference type="PANTHER" id="PTHR47234:SF2">
    <property type="entry name" value="TONB-DEPENDENT RECEPTOR"/>
    <property type="match status" value="1"/>
</dbReference>
<name>A0ABW4I7R5_9SPHN</name>
<evidence type="ECO:0000256" key="8">
    <source>
        <dbReference type="PROSITE-ProRule" id="PRU01360"/>
    </source>
</evidence>
<dbReference type="PROSITE" id="PS52016">
    <property type="entry name" value="TONB_DEPENDENT_REC_3"/>
    <property type="match status" value="1"/>
</dbReference>
<evidence type="ECO:0000256" key="5">
    <source>
        <dbReference type="ARBA" id="ARBA00023077"/>
    </source>
</evidence>
<dbReference type="Proteomes" id="UP001597115">
    <property type="component" value="Unassembled WGS sequence"/>
</dbReference>
<dbReference type="RefSeq" id="WP_380891060.1">
    <property type="nucleotide sequence ID" value="NZ_JBHUDY010000002.1"/>
</dbReference>
<comment type="caution">
    <text evidence="12">The sequence shown here is derived from an EMBL/GenBank/DDBJ whole genome shotgun (WGS) entry which is preliminary data.</text>
</comment>
<dbReference type="Pfam" id="PF07715">
    <property type="entry name" value="Plug"/>
    <property type="match status" value="1"/>
</dbReference>
<dbReference type="InterPro" id="IPR000531">
    <property type="entry name" value="Beta-barrel_TonB"/>
</dbReference>
<evidence type="ECO:0000256" key="3">
    <source>
        <dbReference type="ARBA" id="ARBA00022452"/>
    </source>
</evidence>
<comment type="similarity">
    <text evidence="8 9">Belongs to the TonB-dependent receptor family.</text>
</comment>
<dbReference type="SUPFAM" id="SSF56935">
    <property type="entry name" value="Porins"/>
    <property type="match status" value="1"/>
</dbReference>
<protein>
    <submittedName>
        <fullName evidence="12">TonB-dependent receptor plug domain-containing protein</fullName>
    </submittedName>
</protein>
<keyword evidence="13" id="KW-1185">Reference proteome</keyword>
<evidence type="ECO:0000256" key="9">
    <source>
        <dbReference type="RuleBase" id="RU003357"/>
    </source>
</evidence>
<evidence type="ECO:0000256" key="4">
    <source>
        <dbReference type="ARBA" id="ARBA00022692"/>
    </source>
</evidence>
<keyword evidence="7 8" id="KW-0998">Cell outer membrane</keyword>
<dbReference type="Gene3D" id="2.40.170.20">
    <property type="entry name" value="TonB-dependent receptor, beta-barrel domain"/>
    <property type="match status" value="1"/>
</dbReference>
<evidence type="ECO:0000256" key="6">
    <source>
        <dbReference type="ARBA" id="ARBA00023136"/>
    </source>
</evidence>
<dbReference type="Pfam" id="PF00593">
    <property type="entry name" value="TonB_dep_Rec_b-barrel"/>
    <property type="match status" value="1"/>
</dbReference>
<proteinExistence type="inferred from homology"/>
<dbReference type="InterPro" id="IPR012910">
    <property type="entry name" value="Plug_dom"/>
</dbReference>
<evidence type="ECO:0000259" key="11">
    <source>
        <dbReference type="Pfam" id="PF07715"/>
    </source>
</evidence>
<reference evidence="13" key="1">
    <citation type="journal article" date="2019" name="Int. J. Syst. Evol. Microbiol.">
        <title>The Global Catalogue of Microorganisms (GCM) 10K type strain sequencing project: providing services to taxonomists for standard genome sequencing and annotation.</title>
        <authorList>
            <consortium name="The Broad Institute Genomics Platform"/>
            <consortium name="The Broad Institute Genome Sequencing Center for Infectious Disease"/>
            <person name="Wu L."/>
            <person name="Ma J."/>
        </authorList>
    </citation>
    <scope>NUCLEOTIDE SEQUENCE [LARGE SCALE GENOMIC DNA]</scope>
    <source>
        <strain evidence="13">CGMCC 1.16275</strain>
    </source>
</reference>
<gene>
    <name evidence="12" type="ORF">ACFSCW_15475</name>
</gene>
<keyword evidence="6 8" id="KW-0472">Membrane</keyword>
<organism evidence="12 13">
    <name type="scientific">Sphingomonas tabacisoli</name>
    <dbReference type="NCBI Taxonomy" id="2249466"/>
    <lineage>
        <taxon>Bacteria</taxon>
        <taxon>Pseudomonadati</taxon>
        <taxon>Pseudomonadota</taxon>
        <taxon>Alphaproteobacteria</taxon>
        <taxon>Sphingomonadales</taxon>
        <taxon>Sphingomonadaceae</taxon>
        <taxon>Sphingomonas</taxon>
    </lineage>
</organism>
<dbReference type="Gene3D" id="2.170.130.10">
    <property type="entry name" value="TonB-dependent receptor, plug domain"/>
    <property type="match status" value="1"/>
</dbReference>
<dbReference type="PANTHER" id="PTHR47234">
    <property type="match status" value="1"/>
</dbReference>
<dbReference type="InterPro" id="IPR036942">
    <property type="entry name" value="Beta-barrel_TonB_sf"/>
</dbReference>
<evidence type="ECO:0000313" key="12">
    <source>
        <dbReference type="EMBL" id="MFD1613205.1"/>
    </source>
</evidence>
<evidence type="ECO:0000256" key="2">
    <source>
        <dbReference type="ARBA" id="ARBA00022448"/>
    </source>
</evidence>
<keyword evidence="2 8" id="KW-0813">Transport</keyword>
<feature type="domain" description="TonB-dependent receptor-like beta-barrel" evidence="10">
    <location>
        <begin position="319"/>
        <end position="841"/>
    </location>
</feature>
<keyword evidence="12" id="KW-0675">Receptor</keyword>
<evidence type="ECO:0000256" key="7">
    <source>
        <dbReference type="ARBA" id="ARBA00023237"/>
    </source>
</evidence>
<feature type="domain" description="TonB-dependent receptor plug" evidence="11">
    <location>
        <begin position="5"/>
        <end position="115"/>
    </location>
</feature>